<feature type="region of interest" description="Disordered" evidence="1">
    <location>
        <begin position="57"/>
        <end position="79"/>
    </location>
</feature>
<evidence type="ECO:0000256" key="2">
    <source>
        <dbReference type="SAM" id="SignalP"/>
    </source>
</evidence>
<feature type="chain" id="PRO_5035165573" evidence="2">
    <location>
        <begin position="29"/>
        <end position="161"/>
    </location>
</feature>
<feature type="signal peptide" evidence="2">
    <location>
        <begin position="1"/>
        <end position="28"/>
    </location>
</feature>
<evidence type="ECO:0000313" key="3">
    <source>
        <dbReference type="EMBL" id="KAG6513005.1"/>
    </source>
</evidence>
<accession>A0A8J5GSC4</accession>
<protein>
    <submittedName>
        <fullName evidence="3">Uncharacterized protein</fullName>
    </submittedName>
</protein>
<keyword evidence="2" id="KW-0732">Signal</keyword>
<evidence type="ECO:0000256" key="1">
    <source>
        <dbReference type="SAM" id="MobiDB-lite"/>
    </source>
</evidence>
<sequence>MALLRRRRRLCLSAVFAVLLFTAALGHGRDDEAEAIGVRRALDSAATRGIVPPVVPSPMRPVLPLPPGAGGDPTGRSDRAGRVLPGSLAMRVRQQALYALNSSIRSVHIIIAVAKRDSVSGITNRVSSLESRLGFSMGVEGRQPREMDCTWLQQGIVHALL</sequence>
<evidence type="ECO:0000313" key="4">
    <source>
        <dbReference type="Proteomes" id="UP000734854"/>
    </source>
</evidence>
<dbReference type="Proteomes" id="UP000734854">
    <property type="component" value="Unassembled WGS sequence"/>
</dbReference>
<organism evidence="3 4">
    <name type="scientific">Zingiber officinale</name>
    <name type="common">Ginger</name>
    <name type="synonym">Amomum zingiber</name>
    <dbReference type="NCBI Taxonomy" id="94328"/>
    <lineage>
        <taxon>Eukaryota</taxon>
        <taxon>Viridiplantae</taxon>
        <taxon>Streptophyta</taxon>
        <taxon>Embryophyta</taxon>
        <taxon>Tracheophyta</taxon>
        <taxon>Spermatophyta</taxon>
        <taxon>Magnoliopsida</taxon>
        <taxon>Liliopsida</taxon>
        <taxon>Zingiberales</taxon>
        <taxon>Zingiberaceae</taxon>
        <taxon>Zingiber</taxon>
    </lineage>
</organism>
<feature type="compositionally biased region" description="Pro residues" evidence="1">
    <location>
        <begin position="57"/>
        <end position="67"/>
    </location>
</feature>
<reference evidence="3 4" key="1">
    <citation type="submission" date="2020-08" db="EMBL/GenBank/DDBJ databases">
        <title>Plant Genome Project.</title>
        <authorList>
            <person name="Zhang R.-G."/>
        </authorList>
    </citation>
    <scope>NUCLEOTIDE SEQUENCE [LARGE SCALE GENOMIC DNA]</scope>
    <source>
        <tissue evidence="3">Rhizome</tissue>
    </source>
</reference>
<comment type="caution">
    <text evidence="3">The sequence shown here is derived from an EMBL/GenBank/DDBJ whole genome shotgun (WGS) entry which is preliminary data.</text>
</comment>
<dbReference type="EMBL" id="JACMSC010000008">
    <property type="protein sequence ID" value="KAG6513005.1"/>
    <property type="molecule type" value="Genomic_DNA"/>
</dbReference>
<keyword evidence="4" id="KW-1185">Reference proteome</keyword>
<proteinExistence type="predicted"/>
<dbReference type="AlphaFoldDB" id="A0A8J5GSC4"/>
<gene>
    <name evidence="3" type="ORF">ZIOFF_031151</name>
</gene>
<name>A0A8J5GSC4_ZINOF</name>